<proteinExistence type="predicted"/>
<dbReference type="EMBL" id="FOGJ01000009">
    <property type="protein sequence ID" value="SER70236.1"/>
    <property type="molecule type" value="Genomic_DNA"/>
</dbReference>
<accession>A0A1H9RBW2</accession>
<evidence type="ECO:0000313" key="3">
    <source>
        <dbReference type="Proteomes" id="UP000182584"/>
    </source>
</evidence>
<organism evidence="2 3">
    <name type="scientific">Butyrivibrio fibrisolvens</name>
    <dbReference type="NCBI Taxonomy" id="831"/>
    <lineage>
        <taxon>Bacteria</taxon>
        <taxon>Bacillati</taxon>
        <taxon>Bacillota</taxon>
        <taxon>Clostridia</taxon>
        <taxon>Lachnospirales</taxon>
        <taxon>Lachnospiraceae</taxon>
        <taxon>Butyrivibrio</taxon>
    </lineage>
</organism>
<dbReference type="RefSeq" id="WP_074755690.1">
    <property type="nucleotide sequence ID" value="NZ_FOGJ01000009.1"/>
</dbReference>
<keyword evidence="1" id="KW-1133">Transmembrane helix</keyword>
<gene>
    <name evidence="2" type="ORF">SAMN04487884_109109</name>
</gene>
<feature type="transmembrane region" description="Helical" evidence="1">
    <location>
        <begin position="79"/>
        <end position="100"/>
    </location>
</feature>
<name>A0A1H9RBW2_BUTFI</name>
<feature type="transmembrane region" description="Helical" evidence="1">
    <location>
        <begin position="6"/>
        <end position="27"/>
    </location>
</feature>
<reference evidence="2 3" key="1">
    <citation type="submission" date="2016-10" db="EMBL/GenBank/DDBJ databases">
        <authorList>
            <person name="de Groot N.N."/>
        </authorList>
    </citation>
    <scope>NUCLEOTIDE SEQUENCE [LARGE SCALE GENOMIC DNA]</scope>
    <source>
        <strain evidence="2 3">AR40</strain>
    </source>
</reference>
<protein>
    <submittedName>
        <fullName evidence="2">Uncharacterized protein</fullName>
    </submittedName>
</protein>
<keyword evidence="1" id="KW-0812">Transmembrane</keyword>
<dbReference type="AlphaFoldDB" id="A0A1H9RBW2"/>
<sequence>MNEQKIFLILLILYMAISLGLWIYKAIKQVKYKNDERWSMIQLKANNDANLINWILVIVLLVIQVSVDSTLTITVSRLVTYGLIFLGIRNAIELGATLIYDRIM</sequence>
<keyword evidence="1" id="KW-0472">Membrane</keyword>
<feature type="transmembrane region" description="Helical" evidence="1">
    <location>
        <begin position="48"/>
        <end position="67"/>
    </location>
</feature>
<evidence type="ECO:0000256" key="1">
    <source>
        <dbReference type="SAM" id="Phobius"/>
    </source>
</evidence>
<dbReference type="Proteomes" id="UP000182584">
    <property type="component" value="Unassembled WGS sequence"/>
</dbReference>
<evidence type="ECO:0000313" key="2">
    <source>
        <dbReference type="EMBL" id="SER70236.1"/>
    </source>
</evidence>
<dbReference type="OrthoDB" id="1757762at2"/>